<accession>A0AAY5F1S4</accession>
<reference evidence="2 3" key="1">
    <citation type="submission" date="2020-05" db="EMBL/GenBank/DDBJ databases">
        <title>Electrophorus electricus (electric eel) genome, fEleEle1, primary haplotype.</title>
        <authorList>
            <person name="Myers G."/>
            <person name="Meyer A."/>
            <person name="Fedrigo O."/>
            <person name="Formenti G."/>
            <person name="Rhie A."/>
            <person name="Tracey A."/>
            <person name="Sims Y."/>
            <person name="Jarvis E.D."/>
        </authorList>
    </citation>
    <scope>NUCLEOTIDE SEQUENCE [LARGE SCALE GENOMIC DNA]</scope>
</reference>
<organism evidence="2 3">
    <name type="scientific">Electrophorus electricus</name>
    <name type="common">Electric eel</name>
    <name type="synonym">Gymnotus electricus</name>
    <dbReference type="NCBI Taxonomy" id="8005"/>
    <lineage>
        <taxon>Eukaryota</taxon>
        <taxon>Metazoa</taxon>
        <taxon>Chordata</taxon>
        <taxon>Craniata</taxon>
        <taxon>Vertebrata</taxon>
        <taxon>Euteleostomi</taxon>
        <taxon>Actinopterygii</taxon>
        <taxon>Neopterygii</taxon>
        <taxon>Teleostei</taxon>
        <taxon>Ostariophysi</taxon>
        <taxon>Gymnotiformes</taxon>
        <taxon>Gymnotoidei</taxon>
        <taxon>Gymnotidae</taxon>
        <taxon>Electrophorus</taxon>
    </lineage>
</organism>
<name>A0AAY5F1S4_ELEEL</name>
<dbReference type="Proteomes" id="UP000314983">
    <property type="component" value="Chromosome 5"/>
</dbReference>
<evidence type="ECO:0000313" key="3">
    <source>
        <dbReference type="Proteomes" id="UP000314983"/>
    </source>
</evidence>
<proteinExistence type="predicted"/>
<feature type="region of interest" description="Disordered" evidence="1">
    <location>
        <begin position="76"/>
        <end position="109"/>
    </location>
</feature>
<sequence length="127" mass="13847">MQHSTPHTALHTRSTPHAQHSTRAALLTRNTPHAQHSTRAALLTRNTPHAPLAVRPQEEDNKNSGFWDSFTTKWQQATGAESGVAGEAEQSGQGYVSEGGANEDPSSFKWDFVTNKLAELKSITKTT</sequence>
<dbReference type="Ensembl" id="ENSEEET00000062750.1">
    <property type="protein sequence ID" value="ENSEEEP00000062986.1"/>
    <property type="gene ID" value="ENSEEEG00000025850.1"/>
</dbReference>
<evidence type="ECO:0000313" key="2">
    <source>
        <dbReference type="Ensembl" id="ENSEEEP00000062986.1"/>
    </source>
</evidence>
<dbReference type="AlphaFoldDB" id="A0AAY5F1S4"/>
<reference evidence="2" key="3">
    <citation type="submission" date="2025-09" db="UniProtKB">
        <authorList>
            <consortium name="Ensembl"/>
        </authorList>
    </citation>
    <scope>IDENTIFICATION</scope>
</reference>
<protein>
    <submittedName>
        <fullName evidence="2">Uncharacterized protein</fullName>
    </submittedName>
</protein>
<reference evidence="2" key="2">
    <citation type="submission" date="2025-08" db="UniProtKB">
        <authorList>
            <consortium name="Ensembl"/>
        </authorList>
    </citation>
    <scope>IDENTIFICATION</scope>
</reference>
<feature type="region of interest" description="Disordered" evidence="1">
    <location>
        <begin position="1"/>
        <end position="23"/>
    </location>
</feature>
<keyword evidence="3" id="KW-1185">Reference proteome</keyword>
<evidence type="ECO:0000256" key="1">
    <source>
        <dbReference type="SAM" id="MobiDB-lite"/>
    </source>
</evidence>